<dbReference type="InterPro" id="IPR003458">
    <property type="entry name" value="Phage_T4_Gp38_tail_assem"/>
</dbReference>
<dbReference type="InterPro" id="IPR051220">
    <property type="entry name" value="TFA_Chaperone"/>
</dbReference>
<evidence type="ECO:0000313" key="1">
    <source>
        <dbReference type="EMBL" id="MDQ1862208.1"/>
    </source>
</evidence>
<proteinExistence type="predicted"/>
<sequence>MSYGFSASTGAFYVYEDRASYEENGNWPADVKPVSDEVWQAYCGQGPEGKVRGADRKGLPCWVDAPPPTKSTLVAAAERKKAELLDVAGKAIAPLQDADDLAIATEEEAAQLRLWKTYRVQLNRINPQEAPDTDWPLPPA</sequence>
<gene>
    <name evidence="1" type="ORF">Q6237_14520</name>
</gene>
<protein>
    <submittedName>
        <fullName evidence="1">Tail fiber assembly protein</fullName>
    </submittedName>
</protein>
<organism evidence="1 2">
    <name type="scientific">Serratia ureilytica</name>
    <dbReference type="NCBI Taxonomy" id="300181"/>
    <lineage>
        <taxon>Bacteria</taxon>
        <taxon>Pseudomonadati</taxon>
        <taxon>Pseudomonadota</taxon>
        <taxon>Gammaproteobacteria</taxon>
        <taxon>Enterobacterales</taxon>
        <taxon>Yersiniaceae</taxon>
        <taxon>Serratia</taxon>
    </lineage>
</organism>
<keyword evidence="2" id="KW-1185">Reference proteome</keyword>
<dbReference type="EMBL" id="JAVCZN010000005">
    <property type="protein sequence ID" value="MDQ1862208.1"/>
    <property type="molecule type" value="Genomic_DNA"/>
</dbReference>
<comment type="caution">
    <text evidence="1">The sequence shown here is derived from an EMBL/GenBank/DDBJ whole genome shotgun (WGS) entry which is preliminary data.</text>
</comment>
<dbReference type="RefSeq" id="WP_244663926.1">
    <property type="nucleotide sequence ID" value="NZ_JAIQCT010000011.1"/>
</dbReference>
<dbReference type="PANTHER" id="PTHR34413">
    <property type="entry name" value="PROPHAGE TAIL FIBER ASSEMBLY PROTEIN HOMOLOG TFAE-RELATED-RELATED"/>
    <property type="match status" value="1"/>
</dbReference>
<name>A0ABU0VLW5_9GAMM</name>
<dbReference type="PANTHER" id="PTHR34413:SF2">
    <property type="entry name" value="PROPHAGE TAIL FIBER ASSEMBLY PROTEIN HOMOLOG TFAE-RELATED"/>
    <property type="match status" value="1"/>
</dbReference>
<reference evidence="1" key="1">
    <citation type="submission" date="2023-07" db="EMBL/GenBank/DDBJ databases">
        <title>In vitro acaricidal activity of Serratia ureilytica strains isolated from Mimosa pudica nodules againts the dust mite Tyrophagus putrescentiae.</title>
        <authorList>
            <person name="Wong-Villareal A."/>
            <person name="Cerqueda-Garcia D."/>
        </authorList>
    </citation>
    <scope>NUCLEOTIDE SEQUENCE</scope>
    <source>
        <strain evidence="1">UTS2</strain>
    </source>
</reference>
<evidence type="ECO:0000313" key="2">
    <source>
        <dbReference type="Proteomes" id="UP001177872"/>
    </source>
</evidence>
<dbReference type="Proteomes" id="UP001177872">
    <property type="component" value="Unassembled WGS sequence"/>
</dbReference>
<dbReference type="Pfam" id="PF02413">
    <property type="entry name" value="Caudo_TAP"/>
    <property type="match status" value="1"/>
</dbReference>
<accession>A0ABU0VLW5</accession>